<dbReference type="EMBL" id="WWNR01000005">
    <property type="protein sequence ID" value="MZQ89366.1"/>
    <property type="molecule type" value="Genomic_DNA"/>
</dbReference>
<evidence type="ECO:0000256" key="4">
    <source>
        <dbReference type="ARBA" id="ARBA00038381"/>
    </source>
</evidence>
<dbReference type="Gene3D" id="3.10.129.10">
    <property type="entry name" value="Hotdog Thioesterase"/>
    <property type="match status" value="1"/>
</dbReference>
<evidence type="ECO:0000256" key="3">
    <source>
        <dbReference type="ARBA" id="ARBA00036002"/>
    </source>
</evidence>
<accession>A0A6L8VI50</accession>
<comment type="catalytic activity">
    <reaction evidence="2">
        <text>a fatty acyl-CoA + H2O = a fatty acid + CoA + H(+)</text>
        <dbReference type="Rhea" id="RHEA:16781"/>
        <dbReference type="ChEBI" id="CHEBI:15377"/>
        <dbReference type="ChEBI" id="CHEBI:15378"/>
        <dbReference type="ChEBI" id="CHEBI:28868"/>
        <dbReference type="ChEBI" id="CHEBI:57287"/>
        <dbReference type="ChEBI" id="CHEBI:77636"/>
        <dbReference type="EC" id="3.1.2.20"/>
    </reaction>
</comment>
<evidence type="ECO:0000313" key="10">
    <source>
        <dbReference type="Proteomes" id="UP000477083"/>
    </source>
</evidence>
<name>A0A6L8VI50_9RHOB</name>
<organism evidence="9 10">
    <name type="scientific">Frigidibacter albus</name>
    <dbReference type="NCBI Taxonomy" id="1465486"/>
    <lineage>
        <taxon>Bacteria</taxon>
        <taxon>Pseudomonadati</taxon>
        <taxon>Pseudomonadota</taxon>
        <taxon>Alphaproteobacteria</taxon>
        <taxon>Rhodobacterales</taxon>
        <taxon>Paracoccaceae</taxon>
        <taxon>Frigidibacter</taxon>
    </lineage>
</organism>
<evidence type="ECO:0000256" key="1">
    <source>
        <dbReference type="ARBA" id="ARBA00022801"/>
    </source>
</evidence>
<comment type="caution">
    <text evidence="9">The sequence shown here is derived from an EMBL/GenBank/DDBJ whole genome shotgun (WGS) entry which is preliminary data.</text>
</comment>
<dbReference type="InterPro" id="IPR003736">
    <property type="entry name" value="PAAI_dom"/>
</dbReference>
<protein>
    <recommendedName>
        <fullName evidence="6">Medium/long-chain acyl-CoA thioesterase YigI</fullName>
        <ecNumber evidence="5">3.1.2.20</ecNumber>
    </recommendedName>
</protein>
<evidence type="ECO:0000259" key="8">
    <source>
        <dbReference type="Pfam" id="PF03061"/>
    </source>
</evidence>
<keyword evidence="10" id="KW-1185">Reference proteome</keyword>
<reference evidence="9 10" key="1">
    <citation type="submission" date="2020-01" db="EMBL/GenBank/DDBJ databases">
        <title>Frigidibacter albus SP32T (=CGMCC 1.13995T).</title>
        <authorList>
            <person name="Liao X."/>
        </authorList>
    </citation>
    <scope>NUCLEOTIDE SEQUENCE [LARGE SCALE GENOMIC DNA]</scope>
    <source>
        <strain evidence="9 10">SP32</strain>
    </source>
</reference>
<evidence type="ECO:0000256" key="6">
    <source>
        <dbReference type="ARBA" id="ARBA00040062"/>
    </source>
</evidence>
<dbReference type="InterPro" id="IPR029069">
    <property type="entry name" value="HotDog_dom_sf"/>
</dbReference>
<dbReference type="RefSeq" id="WP_161345863.1">
    <property type="nucleotide sequence ID" value="NZ_BMGW01000005.1"/>
</dbReference>
<evidence type="ECO:0000313" key="9">
    <source>
        <dbReference type="EMBL" id="MZQ89366.1"/>
    </source>
</evidence>
<comment type="similarity">
    <text evidence="4">Belongs to the YigI thioesterase family.</text>
</comment>
<evidence type="ECO:0000256" key="2">
    <source>
        <dbReference type="ARBA" id="ARBA00035880"/>
    </source>
</evidence>
<sequence>MDEGPEARVRASFARQSLMQTFGASLEELAPGLCTIAAPIGPNVRQQHDVGHAGLTFALGDTAAGYAALTLMPEGAEVMTVEMKINLMAPAAGARLIATGRVVRAGRRLTVVTAEVEAETEAGTRRTIALLQGTMIAVGPAG</sequence>
<evidence type="ECO:0000256" key="5">
    <source>
        <dbReference type="ARBA" id="ARBA00038894"/>
    </source>
</evidence>
<dbReference type="CDD" id="cd03443">
    <property type="entry name" value="PaaI_thioesterase"/>
    <property type="match status" value="1"/>
</dbReference>
<dbReference type="Proteomes" id="UP000477083">
    <property type="component" value="Unassembled WGS sequence"/>
</dbReference>
<dbReference type="NCBIfam" id="TIGR00369">
    <property type="entry name" value="unchar_dom_1"/>
    <property type="match status" value="1"/>
</dbReference>
<gene>
    <name evidence="9" type="ORF">GS660_09720</name>
</gene>
<dbReference type="Pfam" id="PF03061">
    <property type="entry name" value="4HBT"/>
    <property type="match status" value="1"/>
</dbReference>
<dbReference type="GO" id="GO:0047617">
    <property type="term" value="F:fatty acyl-CoA hydrolase activity"/>
    <property type="evidence" value="ECO:0007669"/>
    <property type="project" value="UniProtKB-EC"/>
</dbReference>
<comment type="catalytic activity">
    <reaction evidence="3">
        <text>a long-chain fatty acyl-CoA + H2O = a long-chain fatty acid + CoA + H(+)</text>
        <dbReference type="Rhea" id="RHEA:67680"/>
        <dbReference type="ChEBI" id="CHEBI:15377"/>
        <dbReference type="ChEBI" id="CHEBI:15378"/>
        <dbReference type="ChEBI" id="CHEBI:57287"/>
        <dbReference type="ChEBI" id="CHEBI:57560"/>
        <dbReference type="ChEBI" id="CHEBI:83139"/>
    </reaction>
</comment>
<feature type="domain" description="Thioesterase" evidence="8">
    <location>
        <begin position="52"/>
        <end position="121"/>
    </location>
</feature>
<comment type="catalytic activity">
    <reaction evidence="7">
        <text>a medium-chain fatty acyl-CoA + H2O = a medium-chain fatty acid + CoA + H(+)</text>
        <dbReference type="Rhea" id="RHEA:68184"/>
        <dbReference type="ChEBI" id="CHEBI:15377"/>
        <dbReference type="ChEBI" id="CHEBI:15378"/>
        <dbReference type="ChEBI" id="CHEBI:57287"/>
        <dbReference type="ChEBI" id="CHEBI:59558"/>
        <dbReference type="ChEBI" id="CHEBI:90546"/>
    </reaction>
</comment>
<dbReference type="AlphaFoldDB" id="A0A6L8VI50"/>
<proteinExistence type="inferred from homology"/>
<dbReference type="PANTHER" id="PTHR43240">
    <property type="entry name" value="1,4-DIHYDROXY-2-NAPHTHOYL-COA THIOESTERASE 1"/>
    <property type="match status" value="1"/>
</dbReference>
<dbReference type="OrthoDB" id="9806185at2"/>
<dbReference type="SUPFAM" id="SSF54637">
    <property type="entry name" value="Thioesterase/thiol ester dehydrase-isomerase"/>
    <property type="match status" value="1"/>
</dbReference>
<dbReference type="EC" id="3.1.2.20" evidence="5"/>
<evidence type="ECO:0000256" key="7">
    <source>
        <dbReference type="ARBA" id="ARBA00048062"/>
    </source>
</evidence>
<dbReference type="PANTHER" id="PTHR43240:SF20">
    <property type="entry name" value="MEDIUM_LONG-CHAIN ACYL-COA THIOESTERASE YIGI"/>
    <property type="match status" value="1"/>
</dbReference>
<dbReference type="InterPro" id="IPR006683">
    <property type="entry name" value="Thioestr_dom"/>
</dbReference>
<keyword evidence="1" id="KW-0378">Hydrolase</keyword>